<feature type="domain" description="Alkyl hydroperoxide reductase subunit C/ Thiol specific antioxidant" evidence="2">
    <location>
        <begin position="18"/>
        <end position="122"/>
    </location>
</feature>
<accession>A0A4Q8L4D1</accession>
<dbReference type="Gene3D" id="2.120.10.30">
    <property type="entry name" value="TolB, C-terminal domain"/>
    <property type="match status" value="2"/>
</dbReference>
<dbReference type="InterPro" id="IPR011042">
    <property type="entry name" value="6-blade_b-propeller_TolB-like"/>
</dbReference>
<evidence type="ECO:0000259" key="2">
    <source>
        <dbReference type="Pfam" id="PF00578"/>
    </source>
</evidence>
<evidence type="ECO:0000313" key="4">
    <source>
        <dbReference type="Proteomes" id="UP000292627"/>
    </source>
</evidence>
<dbReference type="GO" id="GO:0016209">
    <property type="term" value="F:antioxidant activity"/>
    <property type="evidence" value="ECO:0007669"/>
    <property type="project" value="InterPro"/>
</dbReference>
<dbReference type="Gene3D" id="3.40.30.10">
    <property type="entry name" value="Glutaredoxin"/>
    <property type="match status" value="1"/>
</dbReference>
<comment type="caution">
    <text evidence="3">The sequence shown here is derived from an EMBL/GenBank/DDBJ whole genome shotgun (WGS) entry which is preliminary data.</text>
</comment>
<dbReference type="PANTHER" id="PTHR46388:SF2">
    <property type="entry name" value="NHL REPEAT-CONTAINING PROTEIN 2"/>
    <property type="match status" value="1"/>
</dbReference>
<dbReference type="RefSeq" id="WP_130553097.1">
    <property type="nucleotide sequence ID" value="NZ_SHMC01000012.1"/>
</dbReference>
<dbReference type="InterPro" id="IPR000866">
    <property type="entry name" value="AhpC/TSA"/>
</dbReference>
<organism evidence="3 4">
    <name type="scientific">Pseudoxanthomonas winnipegensis</name>
    <dbReference type="NCBI Taxonomy" id="2480810"/>
    <lineage>
        <taxon>Bacteria</taxon>
        <taxon>Pseudomonadati</taxon>
        <taxon>Pseudomonadota</taxon>
        <taxon>Gammaproteobacteria</taxon>
        <taxon>Lysobacterales</taxon>
        <taxon>Lysobacteraceae</taxon>
        <taxon>Pseudoxanthomonas</taxon>
    </lineage>
</organism>
<dbReference type="InterPro" id="IPR036249">
    <property type="entry name" value="Thioredoxin-like_sf"/>
</dbReference>
<keyword evidence="1" id="KW-0677">Repeat</keyword>
<gene>
    <name evidence="3" type="ORF">EA660_19450</name>
</gene>
<protein>
    <submittedName>
        <fullName evidence="3">Redoxin domain-containing protein</fullName>
    </submittedName>
</protein>
<dbReference type="Proteomes" id="UP000292627">
    <property type="component" value="Unassembled WGS sequence"/>
</dbReference>
<dbReference type="GO" id="GO:0016491">
    <property type="term" value="F:oxidoreductase activity"/>
    <property type="evidence" value="ECO:0007669"/>
    <property type="project" value="InterPro"/>
</dbReference>
<dbReference type="Pfam" id="PF01436">
    <property type="entry name" value="NHL"/>
    <property type="match status" value="1"/>
</dbReference>
<dbReference type="SUPFAM" id="SSF101898">
    <property type="entry name" value="NHL repeat"/>
    <property type="match status" value="1"/>
</dbReference>
<dbReference type="AlphaFoldDB" id="A0A4Q8L4D1"/>
<proteinExistence type="predicted"/>
<dbReference type="InterPro" id="IPR001258">
    <property type="entry name" value="NHL_repeat"/>
</dbReference>
<dbReference type="SUPFAM" id="SSF52833">
    <property type="entry name" value="Thioredoxin-like"/>
    <property type="match status" value="1"/>
</dbReference>
<dbReference type="OrthoDB" id="9811352at2"/>
<dbReference type="PANTHER" id="PTHR46388">
    <property type="entry name" value="NHL REPEAT-CONTAINING PROTEIN 2"/>
    <property type="match status" value="1"/>
</dbReference>
<evidence type="ECO:0000313" key="3">
    <source>
        <dbReference type="EMBL" id="TAA19951.1"/>
    </source>
</evidence>
<sequence length="472" mass="50262">MNPIHAPDFPHGLLWLNAAPTALQSLRGSAVALAFVDPASSWCLQRLADLAVLQRRFGARLQVRVIAVPRFDAHRDPQAALKRLRRFGVSFPIAHDPDWHAWQRFGIEAWPTVVLIDAQGMMVDHIVGTPGVGALENRLGALCEPLEEPRVDTRPVETNPEPRLPLRFPTGLAVNAERLYVADTGHHQIVECNHAGRVMRRFGNGNADALDGDMEIASFRSPTHVALLRNELYVADTGNHLIRRIHLGTGAVQTLLGTGKAGVPAEGPIHAPGDVALASPAGLVATNSHLHFALSGDNRVWSWDLGNRILECRAGSGQLGQRDGAGILASFAQPTGLALVQQALYVCDTLGASLRAVQLGGDFAKTLVGGQGPWEFGDADGQRQQARLQAPEDVALDPDAPVLWIADTGNGRIRSLRLGGGAVTSLEVGRRLAQPAGVAAFGGKLWIAETDAHAVLCVDLASGAVSQVPIEA</sequence>
<dbReference type="EMBL" id="SHMC01000012">
    <property type="protein sequence ID" value="TAA19951.1"/>
    <property type="molecule type" value="Genomic_DNA"/>
</dbReference>
<evidence type="ECO:0000256" key="1">
    <source>
        <dbReference type="ARBA" id="ARBA00022737"/>
    </source>
</evidence>
<dbReference type="Pfam" id="PF00578">
    <property type="entry name" value="AhpC-TSA"/>
    <property type="match status" value="1"/>
</dbReference>
<reference evidence="3 4" key="1">
    <citation type="submission" date="2019-02" db="EMBL/GenBank/DDBJ databases">
        <title>WGS of Pseudoxanthomonas species novum from clinical isolates.</title>
        <authorList>
            <person name="Bernier A.-M."/>
            <person name="Bernard K."/>
            <person name="Vachon A."/>
        </authorList>
    </citation>
    <scope>NUCLEOTIDE SEQUENCE [LARGE SCALE GENOMIC DNA]</scope>
    <source>
        <strain evidence="3 4">NML171200</strain>
    </source>
</reference>
<name>A0A4Q8L4D1_9GAMM</name>